<proteinExistence type="predicted"/>
<feature type="region of interest" description="Disordered" evidence="6">
    <location>
        <begin position="366"/>
        <end position="393"/>
    </location>
</feature>
<keyword evidence="2" id="KW-1003">Cell membrane</keyword>
<comment type="subcellular location">
    <subcellularLocation>
        <location evidence="1">Cell membrane</location>
    </subcellularLocation>
</comment>
<feature type="signal peptide" evidence="7">
    <location>
        <begin position="1"/>
        <end position="30"/>
    </location>
</feature>
<evidence type="ECO:0000256" key="4">
    <source>
        <dbReference type="ARBA" id="ARBA00023136"/>
    </source>
</evidence>
<evidence type="ECO:0000256" key="3">
    <source>
        <dbReference type="ARBA" id="ARBA00022729"/>
    </source>
</evidence>
<organism evidence="9 10">
    <name type="scientific">Nakamurella leprariae</name>
    <dbReference type="NCBI Taxonomy" id="2803911"/>
    <lineage>
        <taxon>Bacteria</taxon>
        <taxon>Bacillati</taxon>
        <taxon>Actinomycetota</taxon>
        <taxon>Actinomycetes</taxon>
        <taxon>Nakamurellales</taxon>
        <taxon>Nakamurellaceae</taxon>
        <taxon>Nakamurella</taxon>
    </lineage>
</organism>
<evidence type="ECO:0000256" key="1">
    <source>
        <dbReference type="ARBA" id="ARBA00004236"/>
    </source>
</evidence>
<comment type="caution">
    <text evidence="9">The sequence shown here is derived from an EMBL/GenBank/DDBJ whole genome shotgun (WGS) entry which is preliminary data.</text>
</comment>
<dbReference type="GO" id="GO:0005886">
    <property type="term" value="C:plasma membrane"/>
    <property type="evidence" value="ECO:0007669"/>
    <property type="project" value="UniProtKB-SubCell"/>
</dbReference>
<evidence type="ECO:0000259" key="8">
    <source>
        <dbReference type="Pfam" id="PF02608"/>
    </source>
</evidence>
<dbReference type="PANTHER" id="PTHR34296:SF2">
    <property type="entry name" value="ABC TRANSPORTER GUANOSINE-BINDING PROTEIN NUPN"/>
    <property type="match status" value="1"/>
</dbReference>
<accession>A0A939BY81</accession>
<dbReference type="Pfam" id="PF02608">
    <property type="entry name" value="Bmp"/>
    <property type="match status" value="1"/>
</dbReference>
<evidence type="ECO:0000256" key="6">
    <source>
        <dbReference type="SAM" id="MobiDB-lite"/>
    </source>
</evidence>
<evidence type="ECO:0000256" key="7">
    <source>
        <dbReference type="SAM" id="SignalP"/>
    </source>
</evidence>
<sequence length="393" mass="40079">MSRTSLRPTHRRALRGTAAAAALSATLLLAACGGSSDAGSTGSSSDSAASSGSSSSGEPFKVVVLSDGAANDQSWSNSVADGLNEIDPSLDVESDFVGPLTTADEYQQQGSSYASNGFDMILITNGGQTSAAVQIAEQFPDVTVCQGPISPTEDDLASFPSNFCAWNLKQQDGTFLAGVVAGLVTQTDVIGSVAGGEFPAVVRQPEGFILGARCVNPDVTIDIQYTGSFSDVGAAQAAAQTEIAGGADVLLSAVDSAVRGLYAAAEGAPRPTFVIPSYFDSYEQAPETVLTSVLYNLNGITADLIAKGAQGELGDADGGDEQYFNYDYANLNVGELADFHGNAAITPEIEAKLAEIEGKLRDGTITVPGEDGADMPLSENGAGSTIDPASIGC</sequence>
<dbReference type="Proteomes" id="UP000663792">
    <property type="component" value="Unassembled WGS sequence"/>
</dbReference>
<gene>
    <name evidence="9" type="ORF">JL106_18580</name>
</gene>
<keyword evidence="4" id="KW-0472">Membrane</keyword>
<keyword evidence="10" id="KW-1185">Reference proteome</keyword>
<dbReference type="PROSITE" id="PS51257">
    <property type="entry name" value="PROKAR_LIPOPROTEIN"/>
    <property type="match status" value="1"/>
</dbReference>
<dbReference type="InterPro" id="IPR003760">
    <property type="entry name" value="PnrA-like"/>
</dbReference>
<feature type="chain" id="PRO_5039327448" evidence="7">
    <location>
        <begin position="31"/>
        <end position="393"/>
    </location>
</feature>
<evidence type="ECO:0000313" key="9">
    <source>
        <dbReference type="EMBL" id="MBM9469298.1"/>
    </source>
</evidence>
<dbReference type="AlphaFoldDB" id="A0A939BY81"/>
<feature type="domain" description="ABC transporter substrate-binding protein PnrA-like" evidence="8">
    <location>
        <begin position="61"/>
        <end position="312"/>
    </location>
</feature>
<protein>
    <submittedName>
        <fullName evidence="9">BMP family ABC transporter substrate-binding protein</fullName>
    </submittedName>
</protein>
<dbReference type="RefSeq" id="WP_205262245.1">
    <property type="nucleotide sequence ID" value="NZ_JAERWK010000025.1"/>
</dbReference>
<dbReference type="PANTHER" id="PTHR34296">
    <property type="entry name" value="TRANSCRIPTIONAL ACTIVATOR PROTEIN MED"/>
    <property type="match status" value="1"/>
</dbReference>
<name>A0A939BY81_9ACTN</name>
<reference evidence="9" key="1">
    <citation type="submission" date="2021-01" db="EMBL/GenBank/DDBJ databases">
        <title>YIM 132084 draft genome.</title>
        <authorList>
            <person name="An D."/>
        </authorList>
    </citation>
    <scope>NUCLEOTIDE SEQUENCE</scope>
    <source>
        <strain evidence="9">YIM 132084</strain>
    </source>
</reference>
<keyword evidence="5" id="KW-0449">Lipoprotein</keyword>
<evidence type="ECO:0000256" key="2">
    <source>
        <dbReference type="ARBA" id="ARBA00022475"/>
    </source>
</evidence>
<keyword evidence="3 7" id="KW-0732">Signal</keyword>
<dbReference type="InterPro" id="IPR050957">
    <property type="entry name" value="BMP_lipoprotein"/>
</dbReference>
<evidence type="ECO:0000313" key="10">
    <source>
        <dbReference type="Proteomes" id="UP000663792"/>
    </source>
</evidence>
<evidence type="ECO:0000256" key="5">
    <source>
        <dbReference type="ARBA" id="ARBA00023288"/>
    </source>
</evidence>
<dbReference type="EMBL" id="JAERWK010000025">
    <property type="protein sequence ID" value="MBM9469298.1"/>
    <property type="molecule type" value="Genomic_DNA"/>
</dbReference>
<dbReference type="Gene3D" id="3.40.50.2300">
    <property type="match status" value="2"/>
</dbReference>